<keyword evidence="2" id="KW-1133">Transmembrane helix</keyword>
<feature type="transmembrane region" description="Helical" evidence="2">
    <location>
        <begin position="146"/>
        <end position="167"/>
    </location>
</feature>
<protein>
    <recommendedName>
        <fullName evidence="5">DUF2567 domain-containing protein</fullName>
    </recommendedName>
</protein>
<evidence type="ECO:0008006" key="5">
    <source>
        <dbReference type="Google" id="ProtNLM"/>
    </source>
</evidence>
<feature type="transmembrane region" description="Helical" evidence="2">
    <location>
        <begin position="64"/>
        <end position="87"/>
    </location>
</feature>
<evidence type="ECO:0000256" key="2">
    <source>
        <dbReference type="SAM" id="Phobius"/>
    </source>
</evidence>
<keyword evidence="2" id="KW-0812">Transmembrane</keyword>
<feature type="transmembrane region" description="Helical" evidence="2">
    <location>
        <begin position="120"/>
        <end position="139"/>
    </location>
</feature>
<keyword evidence="4" id="KW-1185">Reference proteome</keyword>
<dbReference type="AlphaFoldDB" id="A0A8J4DUD0"/>
<organism evidence="3 4">
    <name type="scientific">Virgisporangium aliadipatigenens</name>
    <dbReference type="NCBI Taxonomy" id="741659"/>
    <lineage>
        <taxon>Bacteria</taxon>
        <taxon>Bacillati</taxon>
        <taxon>Actinomycetota</taxon>
        <taxon>Actinomycetes</taxon>
        <taxon>Micromonosporales</taxon>
        <taxon>Micromonosporaceae</taxon>
        <taxon>Virgisporangium</taxon>
    </lineage>
</organism>
<feature type="region of interest" description="Disordered" evidence="1">
    <location>
        <begin position="1"/>
        <end position="34"/>
    </location>
</feature>
<reference evidence="3" key="1">
    <citation type="submission" date="2021-01" db="EMBL/GenBank/DDBJ databases">
        <title>Whole genome shotgun sequence of Virgisporangium aliadipatigenens NBRC 105644.</title>
        <authorList>
            <person name="Komaki H."/>
            <person name="Tamura T."/>
        </authorList>
    </citation>
    <scope>NUCLEOTIDE SEQUENCE</scope>
    <source>
        <strain evidence="3">NBRC 105644</strain>
    </source>
</reference>
<keyword evidence="2" id="KW-0472">Membrane</keyword>
<gene>
    <name evidence="3" type="ORF">Val02_68190</name>
</gene>
<dbReference type="InterPro" id="IPR021213">
    <property type="entry name" value="DUF2567"/>
</dbReference>
<sequence>MSAAAPGEPEPSTEKVRLEKSPTPPAVLAPPMHPVPPPPGVAAASYPDPAVLPRPRRTRREWTVEGLTALAVAVVIGLAGFPLAWFWSLVSPKVELEMTDGGVAYVEPNPEGYVAAEGTYLFITMAFGLISALVVYLAIRRHRGPLMMLGLTVGSVAGAIAMAWLGYKIGQSEYQDLLKNAPVGKTFERPVEVRSEVVGIRSYVVGGWTIKLAVAQGAVLWQAVVAVMAYTLLAGFSPSPHLRPWKEERALWDAQYGSVDPAFAAPPPSTDGQISSGWPETPGHSAAPAPPAAG</sequence>
<proteinExistence type="predicted"/>
<evidence type="ECO:0000256" key="1">
    <source>
        <dbReference type="SAM" id="MobiDB-lite"/>
    </source>
</evidence>
<comment type="caution">
    <text evidence="3">The sequence shown here is derived from an EMBL/GenBank/DDBJ whole genome shotgun (WGS) entry which is preliminary data.</text>
</comment>
<feature type="region of interest" description="Disordered" evidence="1">
    <location>
        <begin position="262"/>
        <end position="294"/>
    </location>
</feature>
<feature type="transmembrane region" description="Helical" evidence="2">
    <location>
        <begin position="218"/>
        <end position="236"/>
    </location>
</feature>
<feature type="compositionally biased region" description="Pro residues" evidence="1">
    <location>
        <begin position="22"/>
        <end position="34"/>
    </location>
</feature>
<name>A0A8J4DUD0_9ACTN</name>
<dbReference type="Proteomes" id="UP000619260">
    <property type="component" value="Unassembled WGS sequence"/>
</dbReference>
<dbReference type="RefSeq" id="WP_203903366.1">
    <property type="nucleotide sequence ID" value="NZ_BOPF01000031.1"/>
</dbReference>
<evidence type="ECO:0000313" key="4">
    <source>
        <dbReference type="Proteomes" id="UP000619260"/>
    </source>
</evidence>
<evidence type="ECO:0000313" key="3">
    <source>
        <dbReference type="EMBL" id="GIJ49933.1"/>
    </source>
</evidence>
<accession>A0A8J4DUD0</accession>
<dbReference type="EMBL" id="BOPF01000031">
    <property type="protein sequence ID" value="GIJ49933.1"/>
    <property type="molecule type" value="Genomic_DNA"/>
</dbReference>
<dbReference type="Pfam" id="PF10821">
    <property type="entry name" value="DUF2567"/>
    <property type="match status" value="1"/>
</dbReference>